<evidence type="ECO:0000313" key="2">
    <source>
        <dbReference type="EMBL" id="KEQ27294.1"/>
    </source>
</evidence>
<name>A0A081P9C1_9BACL</name>
<keyword evidence="3" id="KW-1185">Reference proteome</keyword>
<gene>
    <name evidence="2" type="ORF">ET33_25835</name>
</gene>
<dbReference type="Proteomes" id="UP000028123">
    <property type="component" value="Unassembled WGS sequence"/>
</dbReference>
<dbReference type="RefSeq" id="WP_036677479.1">
    <property type="nucleotide sequence ID" value="NZ_FYEP01000014.1"/>
</dbReference>
<organism evidence="2 3">
    <name type="scientific">Paenibacillus tyrfis</name>
    <dbReference type="NCBI Taxonomy" id="1501230"/>
    <lineage>
        <taxon>Bacteria</taxon>
        <taxon>Bacillati</taxon>
        <taxon>Bacillota</taxon>
        <taxon>Bacilli</taxon>
        <taxon>Bacillales</taxon>
        <taxon>Paenibacillaceae</taxon>
        <taxon>Paenibacillus</taxon>
    </lineage>
</organism>
<comment type="caution">
    <text evidence="2">The sequence shown here is derived from an EMBL/GenBank/DDBJ whole genome shotgun (WGS) entry which is preliminary data.</text>
</comment>
<protein>
    <submittedName>
        <fullName evidence="2">Spore gernimation protein GerPF</fullName>
    </submittedName>
</protein>
<dbReference type="PANTHER" id="PTHR37808">
    <property type="entry name" value="SPORE GERMINATION PROTEIN-LIKE PROTEIN YDZR-RELATED"/>
    <property type="match status" value="1"/>
</dbReference>
<dbReference type="Pfam" id="PF10676">
    <property type="entry name" value="gerPA"/>
    <property type="match status" value="1"/>
</dbReference>
<evidence type="ECO:0000256" key="1">
    <source>
        <dbReference type="ARBA" id="ARBA00008103"/>
    </source>
</evidence>
<reference evidence="2 3" key="1">
    <citation type="submission" date="2014-06" db="EMBL/GenBank/DDBJ databases">
        <title>Draft genome sequence of Paenibacillus sp. MSt1.</title>
        <authorList>
            <person name="Aw Y.K."/>
            <person name="Ong K.S."/>
            <person name="Gan H.M."/>
            <person name="Lee S.M."/>
        </authorList>
    </citation>
    <scope>NUCLEOTIDE SEQUENCE [LARGE SCALE GENOMIC DNA]</scope>
    <source>
        <strain evidence="2 3">MSt1</strain>
    </source>
</reference>
<comment type="similarity">
    <text evidence="1">Belongs to the GerPA/GerPF family.</text>
</comment>
<dbReference type="OrthoDB" id="2691926at2"/>
<dbReference type="PANTHER" id="PTHR37808:SF1">
    <property type="entry name" value="SPORE GERMINATION PROTEIN-LIKE PROTEIN YDZR"/>
    <property type="match status" value="1"/>
</dbReference>
<dbReference type="eggNOG" id="ENOG503360V">
    <property type="taxonomic scope" value="Bacteria"/>
</dbReference>
<sequence>MPSIILAPIKITGAEGEVIFGDVLQVNPKSTSKTNSGAGGGNTGDFISTFSAVSFTNIFDPDIADSNNVGNN</sequence>
<dbReference type="EMBL" id="JNVM01000004">
    <property type="protein sequence ID" value="KEQ27294.1"/>
    <property type="molecule type" value="Genomic_DNA"/>
</dbReference>
<dbReference type="InterPro" id="IPR019618">
    <property type="entry name" value="Spore_germination_GerPA"/>
</dbReference>
<evidence type="ECO:0000313" key="3">
    <source>
        <dbReference type="Proteomes" id="UP000028123"/>
    </source>
</evidence>
<accession>A0A081P9C1</accession>
<proteinExistence type="inferred from homology"/>
<dbReference type="AlphaFoldDB" id="A0A081P9C1"/>